<keyword evidence="1" id="KW-1133">Transmembrane helix</keyword>
<name>A0ABY7NVX3_9SPHN</name>
<feature type="transmembrane region" description="Helical" evidence="1">
    <location>
        <begin position="96"/>
        <end position="121"/>
    </location>
</feature>
<accession>A0ABY7NVX3</accession>
<evidence type="ECO:0000313" key="3">
    <source>
        <dbReference type="Proteomes" id="UP001210865"/>
    </source>
</evidence>
<feature type="transmembrane region" description="Helical" evidence="1">
    <location>
        <begin position="12"/>
        <end position="28"/>
    </location>
</feature>
<proteinExistence type="predicted"/>
<reference evidence="2 3" key="1">
    <citation type="submission" date="2022-12" db="EMBL/GenBank/DDBJ databases">
        <title>Sphingomonas abieness sp. nov., an endophytic bacterium isolated from Abies koreana.</title>
        <authorList>
            <person name="Jiang L."/>
            <person name="Lee J."/>
        </authorList>
    </citation>
    <scope>NUCLEOTIDE SEQUENCE [LARGE SCALE GENOMIC DNA]</scope>
    <source>
        <strain evidence="3">PAMB 00755</strain>
    </source>
</reference>
<evidence type="ECO:0000313" key="2">
    <source>
        <dbReference type="EMBL" id="WBO24586.1"/>
    </source>
</evidence>
<sequence>MRVLRDAQEAVNVAFGAILSAYVGNSLAEIDNHAFDHAVLARFFVLLAVFILGLTMGNSALVRGEWQLGLPALAVGWIAAGFAHHEGQLLGFEASILRLIAFCWFGALIASDAILSAINYFHHRIGS</sequence>
<dbReference type="RefSeq" id="WP_270079206.1">
    <property type="nucleotide sequence ID" value="NZ_CP115174.1"/>
</dbReference>
<keyword evidence="1" id="KW-0812">Transmembrane</keyword>
<feature type="transmembrane region" description="Helical" evidence="1">
    <location>
        <begin position="66"/>
        <end position="84"/>
    </location>
</feature>
<organism evidence="2 3">
    <name type="scientific">Sphingomonas abietis</name>
    <dbReference type="NCBI Taxonomy" id="3012344"/>
    <lineage>
        <taxon>Bacteria</taxon>
        <taxon>Pseudomonadati</taxon>
        <taxon>Pseudomonadota</taxon>
        <taxon>Alphaproteobacteria</taxon>
        <taxon>Sphingomonadales</taxon>
        <taxon>Sphingomonadaceae</taxon>
        <taxon>Sphingomonas</taxon>
    </lineage>
</organism>
<gene>
    <name evidence="2" type="ORF">PBT88_08230</name>
</gene>
<dbReference type="Proteomes" id="UP001210865">
    <property type="component" value="Chromosome"/>
</dbReference>
<keyword evidence="1" id="KW-0472">Membrane</keyword>
<feature type="transmembrane region" description="Helical" evidence="1">
    <location>
        <begin position="34"/>
        <end position="54"/>
    </location>
</feature>
<protein>
    <submittedName>
        <fullName evidence="2">Uncharacterized protein</fullName>
    </submittedName>
</protein>
<evidence type="ECO:0000256" key="1">
    <source>
        <dbReference type="SAM" id="Phobius"/>
    </source>
</evidence>
<keyword evidence="3" id="KW-1185">Reference proteome</keyword>
<dbReference type="EMBL" id="CP115174">
    <property type="protein sequence ID" value="WBO24586.1"/>
    <property type="molecule type" value="Genomic_DNA"/>
</dbReference>